<dbReference type="RefSeq" id="WP_238329627.1">
    <property type="nucleotide sequence ID" value="NZ_BAAAIL010000004.1"/>
</dbReference>
<dbReference type="InterPro" id="IPR002549">
    <property type="entry name" value="AI-2E-like"/>
</dbReference>
<feature type="transmembrane region" description="Helical" evidence="9">
    <location>
        <begin position="287"/>
        <end position="313"/>
    </location>
</feature>
<evidence type="ECO:0000313" key="11">
    <source>
        <dbReference type="Proteomes" id="UP000315133"/>
    </source>
</evidence>
<organism evidence="10 11">
    <name type="scientific">Ornithinimicrobium humiphilum</name>
    <dbReference type="NCBI Taxonomy" id="125288"/>
    <lineage>
        <taxon>Bacteria</taxon>
        <taxon>Bacillati</taxon>
        <taxon>Actinomycetota</taxon>
        <taxon>Actinomycetes</taxon>
        <taxon>Micrococcales</taxon>
        <taxon>Ornithinimicrobiaceae</taxon>
        <taxon>Ornithinimicrobium</taxon>
    </lineage>
</organism>
<sequence length="497" mass="52830">MTDRPFDPEHADASPELVVGRDATGRTYVERAETVPTPGAHPDQVGGVDRGALILESLKGAAAWAWRFLLLAAALAVLFYVLGKLWVGVLPLLLALIVSTVLWGPVRFLTRRGWPSGLAAGLVLLLGLGAFVGSLAAIAPGIVAQGQDIVKQASQGLQQILDWVEGPPLNLKNEQVSEYVDQASDWLQQQSANIASGVLTGVTTAGSLLVTLAMVLVLTFFFLKDGERFAPWVRRFTGPTAGMHLTEALARMWVTLGGFIRAQALVSLVDAVFIGIGLLILGVPLAFGLALITFFAGFIPIVGAVTAGALAVLVALVSEGFVTALWVLAIVLAVQQIEGNVLSPILQSKAMDLHPVIILLAVAAGGTRWGIVGAFLAVPVTATVVSVIRYASEQLDLRTGTVRADELRQLTPEGQRAAVLAEEAAPVFQLRARQAHERVEQERTVAKQDRVRRAGSLAAAFRERVLRSRAQHVPSDDTPVTPSTAHEASSPPEDDRS</sequence>
<evidence type="ECO:0000256" key="9">
    <source>
        <dbReference type="SAM" id="Phobius"/>
    </source>
</evidence>
<feature type="transmembrane region" description="Helical" evidence="9">
    <location>
        <begin position="118"/>
        <end position="143"/>
    </location>
</feature>
<dbReference type="GO" id="GO:0005886">
    <property type="term" value="C:plasma membrane"/>
    <property type="evidence" value="ECO:0007669"/>
    <property type="project" value="UniProtKB-SubCell"/>
</dbReference>
<evidence type="ECO:0000256" key="1">
    <source>
        <dbReference type="ARBA" id="ARBA00004651"/>
    </source>
</evidence>
<feature type="transmembrane region" description="Helical" evidence="9">
    <location>
        <begin position="194"/>
        <end position="223"/>
    </location>
</feature>
<keyword evidence="6 9" id="KW-1133">Transmembrane helix</keyword>
<evidence type="ECO:0000313" key="10">
    <source>
        <dbReference type="EMBL" id="TQM96840.1"/>
    </source>
</evidence>
<accession>A0A543KP45</accession>
<protein>
    <submittedName>
        <fullName evidence="10">Putative PurR-regulated permease PerM</fullName>
    </submittedName>
</protein>
<dbReference type="GO" id="GO:0055085">
    <property type="term" value="P:transmembrane transport"/>
    <property type="evidence" value="ECO:0007669"/>
    <property type="project" value="TreeGrafter"/>
</dbReference>
<dbReference type="PANTHER" id="PTHR21716:SF53">
    <property type="entry name" value="PERMEASE PERM-RELATED"/>
    <property type="match status" value="1"/>
</dbReference>
<name>A0A543KP45_9MICO</name>
<dbReference type="Proteomes" id="UP000315133">
    <property type="component" value="Unassembled WGS sequence"/>
</dbReference>
<comment type="caution">
    <text evidence="10">The sequence shown here is derived from an EMBL/GenBank/DDBJ whole genome shotgun (WGS) entry which is preliminary data.</text>
</comment>
<dbReference type="PANTHER" id="PTHR21716">
    <property type="entry name" value="TRANSMEMBRANE PROTEIN"/>
    <property type="match status" value="1"/>
</dbReference>
<evidence type="ECO:0000256" key="7">
    <source>
        <dbReference type="ARBA" id="ARBA00023136"/>
    </source>
</evidence>
<evidence type="ECO:0000256" key="2">
    <source>
        <dbReference type="ARBA" id="ARBA00009773"/>
    </source>
</evidence>
<dbReference type="AlphaFoldDB" id="A0A543KP45"/>
<evidence type="ECO:0000256" key="5">
    <source>
        <dbReference type="ARBA" id="ARBA00022692"/>
    </source>
</evidence>
<feature type="transmembrane region" description="Helical" evidence="9">
    <location>
        <begin position="64"/>
        <end position="82"/>
    </location>
</feature>
<keyword evidence="11" id="KW-1185">Reference proteome</keyword>
<dbReference type="Pfam" id="PF01594">
    <property type="entry name" value="AI-2E_transport"/>
    <property type="match status" value="1"/>
</dbReference>
<evidence type="ECO:0000256" key="3">
    <source>
        <dbReference type="ARBA" id="ARBA00022448"/>
    </source>
</evidence>
<keyword evidence="3" id="KW-0813">Transport</keyword>
<feature type="region of interest" description="Disordered" evidence="8">
    <location>
        <begin position="463"/>
        <end position="497"/>
    </location>
</feature>
<keyword evidence="5 9" id="KW-0812">Transmembrane</keyword>
<gene>
    <name evidence="10" type="ORF">FB476_1733</name>
</gene>
<reference evidence="10 11" key="1">
    <citation type="submission" date="2019-06" db="EMBL/GenBank/DDBJ databases">
        <title>Sequencing the genomes of 1000 actinobacteria strains.</title>
        <authorList>
            <person name="Klenk H.-P."/>
        </authorList>
    </citation>
    <scope>NUCLEOTIDE SEQUENCE [LARGE SCALE GENOMIC DNA]</scope>
    <source>
        <strain evidence="10 11">DSM 12362</strain>
    </source>
</reference>
<keyword evidence="4" id="KW-1003">Cell membrane</keyword>
<comment type="subcellular location">
    <subcellularLocation>
        <location evidence="1">Cell membrane</location>
        <topology evidence="1">Multi-pass membrane protein</topology>
    </subcellularLocation>
</comment>
<evidence type="ECO:0000256" key="8">
    <source>
        <dbReference type="SAM" id="MobiDB-lite"/>
    </source>
</evidence>
<evidence type="ECO:0000256" key="4">
    <source>
        <dbReference type="ARBA" id="ARBA00022475"/>
    </source>
</evidence>
<feature type="transmembrane region" description="Helical" evidence="9">
    <location>
        <begin position="88"/>
        <end position="106"/>
    </location>
</feature>
<comment type="similarity">
    <text evidence="2">Belongs to the autoinducer-2 exporter (AI-2E) (TC 2.A.86) family.</text>
</comment>
<feature type="transmembrane region" description="Helical" evidence="9">
    <location>
        <begin position="320"/>
        <end position="337"/>
    </location>
</feature>
<keyword evidence="7 9" id="KW-0472">Membrane</keyword>
<feature type="compositionally biased region" description="Polar residues" evidence="8">
    <location>
        <begin position="478"/>
        <end position="487"/>
    </location>
</feature>
<evidence type="ECO:0000256" key="6">
    <source>
        <dbReference type="ARBA" id="ARBA00022989"/>
    </source>
</evidence>
<proteinExistence type="inferred from homology"/>
<dbReference type="EMBL" id="VFPU01000001">
    <property type="protein sequence ID" value="TQM96840.1"/>
    <property type="molecule type" value="Genomic_DNA"/>
</dbReference>
<feature type="transmembrane region" description="Helical" evidence="9">
    <location>
        <begin position="357"/>
        <end position="388"/>
    </location>
</feature>
<feature type="transmembrane region" description="Helical" evidence="9">
    <location>
        <begin position="259"/>
        <end position="281"/>
    </location>
</feature>